<keyword evidence="1" id="KW-0812">Transmembrane</keyword>
<evidence type="ECO:0000313" key="3">
    <source>
        <dbReference type="Proteomes" id="UP000037600"/>
    </source>
</evidence>
<keyword evidence="1" id="KW-0472">Membrane</keyword>
<comment type="caution">
    <text evidence="2">The sequence shown here is derived from an EMBL/GenBank/DDBJ whole genome shotgun (WGS) entry which is preliminary data.</text>
</comment>
<evidence type="ECO:0000256" key="1">
    <source>
        <dbReference type="SAM" id="Phobius"/>
    </source>
</evidence>
<reference evidence="2 3" key="1">
    <citation type="submission" date="2015-04" db="EMBL/GenBank/DDBJ databases">
        <title>Draft Genome Sequence of the Novel Agar-Digesting Marine Bacterium Q1.</title>
        <authorList>
            <person name="Li Y."/>
            <person name="Li D."/>
            <person name="Chen G."/>
            <person name="Du Z."/>
        </authorList>
    </citation>
    <scope>NUCLEOTIDE SEQUENCE [LARGE SCALE GENOMIC DNA]</scope>
    <source>
        <strain evidence="2 3">Q1</strain>
    </source>
</reference>
<proteinExistence type="predicted"/>
<evidence type="ECO:0000313" key="2">
    <source>
        <dbReference type="EMBL" id="KMT63910.1"/>
    </source>
</evidence>
<dbReference type="AlphaFoldDB" id="A0A0J8GMA8"/>
<keyword evidence="3" id="KW-1185">Reference proteome</keyword>
<gene>
    <name evidence="2" type="ORF">XM47_17355</name>
</gene>
<feature type="transmembrane region" description="Helical" evidence="1">
    <location>
        <begin position="42"/>
        <end position="60"/>
    </location>
</feature>
<protein>
    <submittedName>
        <fullName evidence="2">Uncharacterized protein</fullName>
    </submittedName>
</protein>
<organism evidence="2 3">
    <name type="scientific">Catenovulum maritimum</name>
    <dbReference type="NCBI Taxonomy" id="1513271"/>
    <lineage>
        <taxon>Bacteria</taxon>
        <taxon>Pseudomonadati</taxon>
        <taxon>Pseudomonadota</taxon>
        <taxon>Gammaproteobacteria</taxon>
        <taxon>Alteromonadales</taxon>
        <taxon>Alteromonadaceae</taxon>
        <taxon>Catenovulum</taxon>
    </lineage>
</organism>
<accession>A0A0J8GMA8</accession>
<sequence>MHKRCAILHLTYFDVKALIFMAVQFFLRFVFVTTILKWLLKLDLWVVILIYMLKGLFYHFKLES</sequence>
<feature type="transmembrane region" description="Helical" evidence="1">
    <location>
        <begin position="12"/>
        <end position="36"/>
    </location>
</feature>
<name>A0A0J8GMA8_9ALTE</name>
<dbReference type="EMBL" id="LAZL01000038">
    <property type="protein sequence ID" value="KMT63910.1"/>
    <property type="molecule type" value="Genomic_DNA"/>
</dbReference>
<keyword evidence="1" id="KW-1133">Transmembrane helix</keyword>
<dbReference type="Proteomes" id="UP000037600">
    <property type="component" value="Unassembled WGS sequence"/>
</dbReference>